<evidence type="ECO:0000259" key="15">
    <source>
        <dbReference type="Pfam" id="PF00060"/>
    </source>
</evidence>
<feature type="compositionally biased region" description="Polar residues" evidence="13">
    <location>
        <begin position="459"/>
        <end position="468"/>
    </location>
</feature>
<keyword evidence="8 14" id="KW-0472">Membrane</keyword>
<comment type="similarity">
    <text evidence="2">Belongs to the glutamate-gated ion channel (TC 1.A.10.1) family.</text>
</comment>
<evidence type="ECO:0008006" key="19">
    <source>
        <dbReference type="Google" id="ProtNLM"/>
    </source>
</evidence>
<evidence type="ECO:0000256" key="9">
    <source>
        <dbReference type="ARBA" id="ARBA00023170"/>
    </source>
</evidence>
<protein>
    <recommendedName>
        <fullName evidence="19">Ionotropic glutamate receptor L-glutamate and glycine-binding domain-containing protein</fullName>
    </recommendedName>
</protein>
<sequence>MIREKNVRLFQHEVEKNSHVTWLYQSRSSIIESVHSTGPPTTNSSTISDYYGQILDPFHTIFNISLKIIQCQDSQFGTFINGSWTGMIGDLTNERADIAPGLSMSRRRIDYINYSPPLCPIQFDVIYRKLDEHEWNYTFYLQPCNMEIWLCIFAISIIVILVTVLANYVSRSKQSASCLLNFSHELLLCWPVALLHGNLISSTWKSMKFVFAIYIAFSMLLLTSYNSKLTSLLAIRKVKIPFVSLNGMLENTDFMPIVVKGYVLEEIFVHSSYENKTVLKVISTEEGIKTTCSGKFGFLGSWLAIQDLIPENCCLAAAQEFIRREFIRFAYSKQFAYRDYFNCKILLLKQYGILSVQFQRMSHEPEICSEKPFNPISLGQIIGPMILIMAGILIALLFGLTEIIASKFIIFSNKATPPATSLRRLPRESPKAPTSSSSPLPSSILLSSPPLSLLTPTPNSAMPTPTQH</sequence>
<evidence type="ECO:0000259" key="16">
    <source>
        <dbReference type="Pfam" id="PF10613"/>
    </source>
</evidence>
<dbReference type="HOGENOM" id="CLU_037166_0_0_1"/>
<evidence type="ECO:0000256" key="12">
    <source>
        <dbReference type="ARBA" id="ARBA00023303"/>
    </source>
</evidence>
<dbReference type="EnsemblMetazoa" id="SMAR014362-RA">
    <property type="protein sequence ID" value="SMAR014362-PA"/>
    <property type="gene ID" value="SMAR014362"/>
</dbReference>
<reference evidence="18" key="1">
    <citation type="submission" date="2011-05" db="EMBL/GenBank/DDBJ databases">
        <authorList>
            <person name="Richards S.R."/>
            <person name="Qu J."/>
            <person name="Jiang H."/>
            <person name="Jhangiani S.N."/>
            <person name="Agravi P."/>
            <person name="Goodspeed R."/>
            <person name="Gross S."/>
            <person name="Mandapat C."/>
            <person name="Jackson L."/>
            <person name="Mathew T."/>
            <person name="Pu L."/>
            <person name="Thornton R."/>
            <person name="Saada N."/>
            <person name="Wilczek-Boney K.B."/>
            <person name="Lee S."/>
            <person name="Kovar C."/>
            <person name="Wu Y."/>
            <person name="Scherer S.E."/>
            <person name="Worley K.C."/>
            <person name="Muzny D.M."/>
            <person name="Gibbs R."/>
        </authorList>
    </citation>
    <scope>NUCLEOTIDE SEQUENCE</scope>
    <source>
        <strain evidence="18">Brora</strain>
    </source>
</reference>
<dbReference type="InterPro" id="IPR001320">
    <property type="entry name" value="Iontro_rcpt_C"/>
</dbReference>
<dbReference type="GO" id="GO:0015276">
    <property type="term" value="F:ligand-gated monoatomic ion channel activity"/>
    <property type="evidence" value="ECO:0007669"/>
    <property type="project" value="InterPro"/>
</dbReference>
<dbReference type="AlphaFoldDB" id="T1JKI2"/>
<feature type="compositionally biased region" description="Low complexity" evidence="13">
    <location>
        <begin position="433"/>
        <end position="458"/>
    </location>
</feature>
<feature type="transmembrane region" description="Helical" evidence="14">
    <location>
        <begin position="146"/>
        <end position="166"/>
    </location>
</feature>
<name>T1JKI2_STRMM</name>
<dbReference type="InterPro" id="IPR052192">
    <property type="entry name" value="Insect_Ionotropic_Sensory_Rcpt"/>
</dbReference>
<keyword evidence="18" id="KW-1185">Reference proteome</keyword>
<dbReference type="PANTHER" id="PTHR42643:SF30">
    <property type="entry name" value="IONOTROPIC RECEPTOR 40A-RELATED"/>
    <property type="match status" value="1"/>
</dbReference>
<dbReference type="Pfam" id="PF00060">
    <property type="entry name" value="Lig_chan"/>
    <property type="match status" value="1"/>
</dbReference>
<feature type="transmembrane region" description="Helical" evidence="14">
    <location>
        <begin position="381"/>
        <end position="400"/>
    </location>
</feature>
<evidence type="ECO:0000256" key="7">
    <source>
        <dbReference type="ARBA" id="ARBA00023065"/>
    </source>
</evidence>
<dbReference type="Proteomes" id="UP000014500">
    <property type="component" value="Unassembled WGS sequence"/>
</dbReference>
<dbReference type="InterPro" id="IPR019594">
    <property type="entry name" value="Glu/Gly-bd"/>
</dbReference>
<evidence type="ECO:0000313" key="17">
    <source>
        <dbReference type="EnsemblMetazoa" id="SMAR014362-PA"/>
    </source>
</evidence>
<evidence type="ECO:0000256" key="1">
    <source>
        <dbReference type="ARBA" id="ARBA00004651"/>
    </source>
</evidence>
<dbReference type="eggNOG" id="KOG1052">
    <property type="taxonomic scope" value="Eukaryota"/>
</dbReference>
<dbReference type="STRING" id="126957.T1JKI2"/>
<dbReference type="Pfam" id="PF10613">
    <property type="entry name" value="Lig_chan-Glu_bd"/>
    <property type="match status" value="1"/>
</dbReference>
<evidence type="ECO:0000256" key="6">
    <source>
        <dbReference type="ARBA" id="ARBA00022989"/>
    </source>
</evidence>
<organism evidence="17 18">
    <name type="scientific">Strigamia maritima</name>
    <name type="common">European centipede</name>
    <name type="synonym">Geophilus maritimus</name>
    <dbReference type="NCBI Taxonomy" id="126957"/>
    <lineage>
        <taxon>Eukaryota</taxon>
        <taxon>Metazoa</taxon>
        <taxon>Ecdysozoa</taxon>
        <taxon>Arthropoda</taxon>
        <taxon>Myriapoda</taxon>
        <taxon>Chilopoda</taxon>
        <taxon>Pleurostigmophora</taxon>
        <taxon>Geophilomorpha</taxon>
        <taxon>Linotaeniidae</taxon>
        <taxon>Strigamia</taxon>
    </lineage>
</organism>
<keyword evidence="4" id="KW-1003">Cell membrane</keyword>
<keyword evidence="12" id="KW-0407">Ion channel</keyword>
<dbReference type="Gene3D" id="1.10.287.70">
    <property type="match status" value="1"/>
</dbReference>
<dbReference type="Gene3D" id="3.40.190.10">
    <property type="entry name" value="Periplasmic binding protein-like II"/>
    <property type="match status" value="1"/>
</dbReference>
<feature type="transmembrane region" description="Helical" evidence="14">
    <location>
        <begin position="178"/>
        <end position="197"/>
    </location>
</feature>
<dbReference type="PANTHER" id="PTHR42643">
    <property type="entry name" value="IONOTROPIC RECEPTOR 20A-RELATED"/>
    <property type="match status" value="1"/>
</dbReference>
<evidence type="ECO:0000256" key="10">
    <source>
        <dbReference type="ARBA" id="ARBA00023180"/>
    </source>
</evidence>
<keyword evidence="11" id="KW-1071">Ligand-gated ion channel</keyword>
<evidence type="ECO:0000256" key="13">
    <source>
        <dbReference type="SAM" id="MobiDB-lite"/>
    </source>
</evidence>
<keyword evidence="5 14" id="KW-0812">Transmembrane</keyword>
<evidence type="ECO:0000256" key="3">
    <source>
        <dbReference type="ARBA" id="ARBA00022448"/>
    </source>
</evidence>
<dbReference type="OMA" id="GLFAFHA"/>
<dbReference type="PhylomeDB" id="T1JKI2"/>
<evidence type="ECO:0000256" key="14">
    <source>
        <dbReference type="SAM" id="Phobius"/>
    </source>
</evidence>
<keyword evidence="9" id="KW-0675">Receptor</keyword>
<dbReference type="GO" id="GO:0050906">
    <property type="term" value="P:detection of stimulus involved in sensory perception"/>
    <property type="evidence" value="ECO:0007669"/>
    <property type="project" value="UniProtKB-ARBA"/>
</dbReference>
<evidence type="ECO:0000256" key="8">
    <source>
        <dbReference type="ARBA" id="ARBA00023136"/>
    </source>
</evidence>
<feature type="domain" description="Ionotropic glutamate receptor L-glutamate and glycine-binding" evidence="16">
    <location>
        <begin position="42"/>
        <end position="129"/>
    </location>
</feature>
<comment type="subcellular location">
    <subcellularLocation>
        <location evidence="1">Cell membrane</location>
        <topology evidence="1">Multi-pass membrane protein</topology>
    </subcellularLocation>
</comment>
<evidence type="ECO:0000256" key="4">
    <source>
        <dbReference type="ARBA" id="ARBA00022475"/>
    </source>
</evidence>
<accession>T1JKI2</accession>
<proteinExistence type="inferred from homology"/>
<evidence type="ECO:0000256" key="11">
    <source>
        <dbReference type="ARBA" id="ARBA00023286"/>
    </source>
</evidence>
<feature type="region of interest" description="Disordered" evidence="13">
    <location>
        <begin position="420"/>
        <end position="468"/>
    </location>
</feature>
<reference evidence="17" key="2">
    <citation type="submission" date="2015-02" db="UniProtKB">
        <authorList>
            <consortium name="EnsemblMetazoa"/>
        </authorList>
    </citation>
    <scope>IDENTIFICATION</scope>
</reference>
<evidence type="ECO:0000256" key="2">
    <source>
        <dbReference type="ARBA" id="ARBA00008685"/>
    </source>
</evidence>
<keyword evidence="10" id="KW-0325">Glycoprotein</keyword>
<keyword evidence="7" id="KW-0406">Ion transport</keyword>
<keyword evidence="6 14" id="KW-1133">Transmembrane helix</keyword>
<evidence type="ECO:0000256" key="5">
    <source>
        <dbReference type="ARBA" id="ARBA00022692"/>
    </source>
</evidence>
<evidence type="ECO:0000313" key="18">
    <source>
        <dbReference type="Proteomes" id="UP000014500"/>
    </source>
</evidence>
<dbReference type="GO" id="GO:0005886">
    <property type="term" value="C:plasma membrane"/>
    <property type="evidence" value="ECO:0007669"/>
    <property type="project" value="UniProtKB-SubCell"/>
</dbReference>
<keyword evidence="3" id="KW-0813">Transport</keyword>
<feature type="domain" description="Ionotropic glutamate receptor C-terminal" evidence="15">
    <location>
        <begin position="146"/>
        <end position="294"/>
    </location>
</feature>
<dbReference type="SUPFAM" id="SSF53850">
    <property type="entry name" value="Periplasmic binding protein-like II"/>
    <property type="match status" value="1"/>
</dbReference>
<dbReference type="EMBL" id="JH431242">
    <property type="status" value="NOT_ANNOTATED_CDS"/>
    <property type="molecule type" value="Genomic_DNA"/>
</dbReference>
<feature type="transmembrane region" description="Helical" evidence="14">
    <location>
        <begin position="209"/>
        <end position="227"/>
    </location>
</feature>